<gene>
    <name evidence="6" type="ORF">E8A74_38680</name>
</gene>
<dbReference type="SUPFAM" id="SSF46785">
    <property type="entry name" value="Winged helix' DNA-binding domain"/>
    <property type="match status" value="1"/>
</dbReference>
<dbReference type="Pfam" id="PF00126">
    <property type="entry name" value="HTH_1"/>
    <property type="match status" value="1"/>
</dbReference>
<dbReference type="GO" id="GO:0003700">
    <property type="term" value="F:DNA-binding transcription factor activity"/>
    <property type="evidence" value="ECO:0007669"/>
    <property type="project" value="InterPro"/>
</dbReference>
<comment type="similarity">
    <text evidence="1">Belongs to the LysR transcriptional regulatory family.</text>
</comment>
<dbReference type="AlphaFoldDB" id="A0A4V6WQL1"/>
<dbReference type="SUPFAM" id="SSF53850">
    <property type="entry name" value="Periplasmic binding protein-like II"/>
    <property type="match status" value="1"/>
</dbReference>
<keyword evidence="4" id="KW-0804">Transcription</keyword>
<evidence type="ECO:0000313" key="6">
    <source>
        <dbReference type="EMBL" id="TKC99207.1"/>
    </source>
</evidence>
<name>A0A4V6WQL1_9BACT</name>
<feature type="domain" description="HTH lysR-type" evidence="5">
    <location>
        <begin position="6"/>
        <end position="63"/>
    </location>
</feature>
<dbReference type="PROSITE" id="PS50931">
    <property type="entry name" value="HTH_LYSR"/>
    <property type="match status" value="1"/>
</dbReference>
<dbReference type="Proteomes" id="UP000309215">
    <property type="component" value="Unassembled WGS sequence"/>
</dbReference>
<dbReference type="Pfam" id="PF03466">
    <property type="entry name" value="LysR_substrate"/>
    <property type="match status" value="1"/>
</dbReference>
<dbReference type="PRINTS" id="PR00039">
    <property type="entry name" value="HTHLYSR"/>
</dbReference>
<dbReference type="RefSeq" id="WP_136934132.1">
    <property type="nucleotide sequence ID" value="NZ_SSMQ01000059.1"/>
</dbReference>
<organism evidence="6 7">
    <name type="scientific">Polyangium fumosum</name>
    <dbReference type="NCBI Taxonomy" id="889272"/>
    <lineage>
        <taxon>Bacteria</taxon>
        <taxon>Pseudomonadati</taxon>
        <taxon>Myxococcota</taxon>
        <taxon>Polyangia</taxon>
        <taxon>Polyangiales</taxon>
        <taxon>Polyangiaceae</taxon>
        <taxon>Polyangium</taxon>
    </lineage>
</organism>
<evidence type="ECO:0000256" key="4">
    <source>
        <dbReference type="ARBA" id="ARBA00023163"/>
    </source>
</evidence>
<dbReference type="FunFam" id="1.10.10.10:FF:000001">
    <property type="entry name" value="LysR family transcriptional regulator"/>
    <property type="match status" value="1"/>
</dbReference>
<proteinExistence type="inferred from homology"/>
<reference evidence="6 7" key="1">
    <citation type="submission" date="2019-04" db="EMBL/GenBank/DDBJ databases">
        <authorList>
            <person name="Li Y."/>
            <person name="Wang J."/>
        </authorList>
    </citation>
    <scope>NUCLEOTIDE SEQUENCE [LARGE SCALE GENOMIC DNA]</scope>
    <source>
        <strain evidence="6 7">DSM 14668</strain>
    </source>
</reference>
<keyword evidence="2" id="KW-0805">Transcription regulation</keyword>
<dbReference type="PANTHER" id="PTHR30537:SF3">
    <property type="entry name" value="TRANSCRIPTIONAL REGULATORY PROTEIN"/>
    <property type="match status" value="1"/>
</dbReference>
<dbReference type="InterPro" id="IPR036388">
    <property type="entry name" value="WH-like_DNA-bd_sf"/>
</dbReference>
<dbReference type="GO" id="GO:0043565">
    <property type="term" value="F:sequence-specific DNA binding"/>
    <property type="evidence" value="ECO:0007669"/>
    <property type="project" value="TreeGrafter"/>
</dbReference>
<dbReference type="Gene3D" id="1.10.10.10">
    <property type="entry name" value="Winged helix-like DNA-binding domain superfamily/Winged helix DNA-binding domain"/>
    <property type="match status" value="1"/>
</dbReference>
<sequence>MKDPRVAWDDVHLFLAVARAGTLSAAGPRLGLTQPTAGRRLRALEESVGVTLFQRTPRGFRLTEAGEAMFRHAERMEHEAVALERRLFGETRETGGVLRISTSEWFARHVLGPVLAAFSREHPRVTVEVVAESRLLDLDRQEADLVFRFIAFDRADIVQRKLTQIRYGLYAAQTYLDARGAPDTHGGEGHAIVTMDRAFDALADVAWLRARFPGAHATVRSNSRDVQAAACVHGAGLAVLPRVIGDALPLVRLDVGEEPPGRTIWLGYHRDLKGLPRLRALADHVHASVPKTL</sequence>
<dbReference type="InterPro" id="IPR058163">
    <property type="entry name" value="LysR-type_TF_proteobact-type"/>
</dbReference>
<dbReference type="InterPro" id="IPR036390">
    <property type="entry name" value="WH_DNA-bd_sf"/>
</dbReference>
<dbReference type="PANTHER" id="PTHR30537">
    <property type="entry name" value="HTH-TYPE TRANSCRIPTIONAL REGULATOR"/>
    <property type="match status" value="1"/>
</dbReference>
<dbReference type="OrthoDB" id="5338251at2"/>
<dbReference type="EMBL" id="SSMQ01000059">
    <property type="protein sequence ID" value="TKC99207.1"/>
    <property type="molecule type" value="Genomic_DNA"/>
</dbReference>
<evidence type="ECO:0000313" key="7">
    <source>
        <dbReference type="Proteomes" id="UP000309215"/>
    </source>
</evidence>
<protein>
    <submittedName>
        <fullName evidence="6">LysR family transcriptional regulator</fullName>
    </submittedName>
</protein>
<keyword evidence="3" id="KW-0238">DNA-binding</keyword>
<comment type="caution">
    <text evidence="6">The sequence shown here is derived from an EMBL/GenBank/DDBJ whole genome shotgun (WGS) entry which is preliminary data.</text>
</comment>
<evidence type="ECO:0000256" key="2">
    <source>
        <dbReference type="ARBA" id="ARBA00023015"/>
    </source>
</evidence>
<evidence type="ECO:0000256" key="3">
    <source>
        <dbReference type="ARBA" id="ARBA00023125"/>
    </source>
</evidence>
<dbReference type="InterPro" id="IPR005119">
    <property type="entry name" value="LysR_subst-bd"/>
</dbReference>
<evidence type="ECO:0000256" key="1">
    <source>
        <dbReference type="ARBA" id="ARBA00009437"/>
    </source>
</evidence>
<accession>A0A4V6WQL1</accession>
<keyword evidence="7" id="KW-1185">Reference proteome</keyword>
<dbReference type="GO" id="GO:0006351">
    <property type="term" value="P:DNA-templated transcription"/>
    <property type="evidence" value="ECO:0007669"/>
    <property type="project" value="TreeGrafter"/>
</dbReference>
<dbReference type="InterPro" id="IPR000847">
    <property type="entry name" value="LysR_HTH_N"/>
</dbReference>
<dbReference type="Gene3D" id="3.40.190.290">
    <property type="match status" value="1"/>
</dbReference>
<evidence type="ECO:0000259" key="5">
    <source>
        <dbReference type="PROSITE" id="PS50931"/>
    </source>
</evidence>